<proteinExistence type="inferred from homology"/>
<evidence type="ECO:0000313" key="8">
    <source>
        <dbReference type="EMBL" id="CAL5225394.1"/>
    </source>
</evidence>
<evidence type="ECO:0000256" key="1">
    <source>
        <dbReference type="ARBA" id="ARBA00001946"/>
    </source>
</evidence>
<accession>A0ABP1G2D2</accession>
<keyword evidence="4" id="KW-0479">Metal-binding</keyword>
<comment type="caution">
    <text evidence="8">The sequence shown here is derived from an EMBL/GenBank/DDBJ whole genome shotgun (WGS) entry which is preliminary data.</text>
</comment>
<evidence type="ECO:0000256" key="5">
    <source>
        <dbReference type="ARBA" id="ARBA00022801"/>
    </source>
</evidence>
<comment type="cofactor">
    <cofactor evidence="1">
        <name>Mg(2+)</name>
        <dbReference type="ChEBI" id="CHEBI:18420"/>
    </cofactor>
</comment>
<dbReference type="Gene3D" id="3.90.80.10">
    <property type="entry name" value="Inorganic pyrophosphatase"/>
    <property type="match status" value="1"/>
</dbReference>
<comment type="catalytic activity">
    <reaction evidence="7">
        <text>diphosphate + H2O = 2 phosphate + H(+)</text>
        <dbReference type="Rhea" id="RHEA:24576"/>
        <dbReference type="ChEBI" id="CHEBI:15377"/>
        <dbReference type="ChEBI" id="CHEBI:15378"/>
        <dbReference type="ChEBI" id="CHEBI:33019"/>
        <dbReference type="ChEBI" id="CHEBI:43474"/>
        <dbReference type="EC" id="3.6.1.1"/>
    </reaction>
</comment>
<dbReference type="CDD" id="cd00412">
    <property type="entry name" value="pyrophosphatase"/>
    <property type="match status" value="1"/>
</dbReference>
<keyword evidence="9" id="KW-1185">Reference proteome</keyword>
<dbReference type="Proteomes" id="UP001497392">
    <property type="component" value="Unassembled WGS sequence"/>
</dbReference>
<evidence type="ECO:0000256" key="6">
    <source>
        <dbReference type="ARBA" id="ARBA00022842"/>
    </source>
</evidence>
<evidence type="ECO:0000256" key="3">
    <source>
        <dbReference type="ARBA" id="ARBA00012146"/>
    </source>
</evidence>
<reference evidence="8 9" key="1">
    <citation type="submission" date="2024-06" db="EMBL/GenBank/DDBJ databases">
        <authorList>
            <person name="Kraege A."/>
            <person name="Thomma B."/>
        </authorList>
    </citation>
    <scope>NUCLEOTIDE SEQUENCE [LARGE SCALE GENOMIC DNA]</scope>
</reference>
<evidence type="ECO:0000256" key="7">
    <source>
        <dbReference type="ARBA" id="ARBA00047820"/>
    </source>
</evidence>
<name>A0ABP1G2D2_9CHLO</name>
<evidence type="ECO:0000313" key="9">
    <source>
        <dbReference type="Proteomes" id="UP001497392"/>
    </source>
</evidence>
<protein>
    <recommendedName>
        <fullName evidence="3">inorganic diphosphatase</fullName>
        <ecNumber evidence="3">3.6.1.1</ecNumber>
    </recommendedName>
</protein>
<dbReference type="PROSITE" id="PS00387">
    <property type="entry name" value="PPASE"/>
    <property type="match status" value="1"/>
</dbReference>
<evidence type="ECO:0000256" key="4">
    <source>
        <dbReference type="ARBA" id="ARBA00022723"/>
    </source>
</evidence>
<gene>
    <name evidence="8" type="primary">g8201</name>
    <name evidence="8" type="ORF">VP750_LOCUS7053</name>
</gene>
<evidence type="ECO:0000256" key="2">
    <source>
        <dbReference type="ARBA" id="ARBA00006220"/>
    </source>
</evidence>
<dbReference type="EMBL" id="CAXHTA020000012">
    <property type="protein sequence ID" value="CAL5225394.1"/>
    <property type="molecule type" value="Genomic_DNA"/>
</dbReference>
<dbReference type="InterPro" id="IPR036649">
    <property type="entry name" value="Pyrophosphatase_sf"/>
</dbReference>
<sequence>MQILKAISLDNYSSATLNKQLTLPKAVLKSALSSVPSASLRGTVSANDAAVKNLELVFRVFENEEGQLKSITLEHDKIKASLSSAQSYKWDDILDPLTPPQDRDTQLKDLIGLPLRDSAQSQGEPQELPQYQSALLLTPLSSKDEDTFTDIRLNDPVYSARPEGEPDSFSFRNFLQEDGADVSPWHDIALYNEDGTLNFFCEIPMDTTAKFEVATAEYNNPIKQDIKKGELRHYHDAIPYNYGMLPQTWEDPAASSSILPGIGGDNDPVDVVEISGSPLQSGGVYHVKFLGAYAMIDGGELDWKIICINVDSPLSAKLDTIQDVERELPGELERIMVWFRDYKKPDGKPENAFGFDSTPIDKEMARLVINETHDAYKALKDGQRVIDMDLSLQ</sequence>
<dbReference type="SUPFAM" id="SSF50324">
    <property type="entry name" value="Inorganic pyrophosphatase"/>
    <property type="match status" value="1"/>
</dbReference>
<dbReference type="PANTHER" id="PTHR10286">
    <property type="entry name" value="INORGANIC PYROPHOSPHATASE"/>
    <property type="match status" value="1"/>
</dbReference>
<keyword evidence="5" id="KW-0378">Hydrolase</keyword>
<dbReference type="Pfam" id="PF00719">
    <property type="entry name" value="Pyrophosphatase"/>
    <property type="match status" value="1"/>
</dbReference>
<comment type="similarity">
    <text evidence="2">Belongs to the PPase family.</text>
</comment>
<keyword evidence="6" id="KW-0460">Magnesium</keyword>
<dbReference type="InterPro" id="IPR008162">
    <property type="entry name" value="Pyrophosphatase"/>
</dbReference>
<dbReference type="EC" id="3.6.1.1" evidence="3"/>
<organism evidence="8 9">
    <name type="scientific">Coccomyxa viridis</name>
    <dbReference type="NCBI Taxonomy" id="1274662"/>
    <lineage>
        <taxon>Eukaryota</taxon>
        <taxon>Viridiplantae</taxon>
        <taxon>Chlorophyta</taxon>
        <taxon>core chlorophytes</taxon>
        <taxon>Trebouxiophyceae</taxon>
        <taxon>Trebouxiophyceae incertae sedis</taxon>
        <taxon>Coccomyxaceae</taxon>
        <taxon>Coccomyxa</taxon>
    </lineage>
</organism>